<dbReference type="InterPro" id="IPR011250">
    <property type="entry name" value="OMP/PagP_B-barrel"/>
</dbReference>
<dbReference type="Gene3D" id="2.40.160.20">
    <property type="match status" value="1"/>
</dbReference>
<evidence type="ECO:0000313" key="2">
    <source>
        <dbReference type="Proteomes" id="UP000263098"/>
    </source>
</evidence>
<dbReference type="RefSeq" id="WP_024997104.1">
    <property type="nucleotide sequence ID" value="NZ_JAJUIH010000004.1"/>
</dbReference>
<accession>A0A351M1W4</accession>
<dbReference type="Proteomes" id="UP000263098">
    <property type="component" value="Unassembled WGS sequence"/>
</dbReference>
<sequence length="161" mass="17887">MKKSLMIIAFLFTALVAKAQFEKGTWLLNPSVTGLDLSYSSAEKTQFGFQVQGGAFLEDNIALLVHIGADWTDPIDVYSLGVGGRYYFDRTGVYMGAGLKMKKWDLKGGVEEDDYAFGVEAGYAYFLSKTVTIEPAVYYDMSFKDGDYSKIGLKIGFGFYF</sequence>
<organism evidence="1 2">
    <name type="scientific">Bacteroides graminisolvens</name>
    <dbReference type="NCBI Taxonomy" id="477666"/>
    <lineage>
        <taxon>Bacteria</taxon>
        <taxon>Pseudomonadati</taxon>
        <taxon>Bacteroidota</taxon>
        <taxon>Bacteroidia</taxon>
        <taxon>Bacteroidales</taxon>
        <taxon>Bacteroidaceae</taxon>
        <taxon>Bacteroides</taxon>
    </lineage>
</organism>
<dbReference type="AlphaFoldDB" id="A0A351M1W4"/>
<reference evidence="1 2" key="1">
    <citation type="journal article" date="2018" name="Nat. Biotechnol.">
        <title>A standardized bacterial taxonomy based on genome phylogeny substantially revises the tree of life.</title>
        <authorList>
            <person name="Parks D.H."/>
            <person name="Chuvochina M."/>
            <person name="Waite D.W."/>
            <person name="Rinke C."/>
            <person name="Skarshewski A."/>
            <person name="Chaumeil P.A."/>
            <person name="Hugenholtz P."/>
        </authorList>
    </citation>
    <scope>NUCLEOTIDE SEQUENCE [LARGE SCALE GENOMIC DNA]</scope>
    <source>
        <strain evidence="1">UBA9667</strain>
    </source>
</reference>
<proteinExistence type="predicted"/>
<name>A0A351M1W4_9BACE</name>
<gene>
    <name evidence="1" type="ORF">DHW31_05225</name>
</gene>
<protein>
    <submittedName>
        <fullName evidence="1">Uncharacterized protein</fullName>
    </submittedName>
</protein>
<dbReference type="EMBL" id="DPVG01000192">
    <property type="protein sequence ID" value="HCK24181.1"/>
    <property type="molecule type" value="Genomic_DNA"/>
</dbReference>
<evidence type="ECO:0000313" key="1">
    <source>
        <dbReference type="EMBL" id="HCK24181.1"/>
    </source>
</evidence>
<dbReference type="SUPFAM" id="SSF56925">
    <property type="entry name" value="OMPA-like"/>
    <property type="match status" value="1"/>
</dbReference>
<comment type="caution">
    <text evidence="1">The sequence shown here is derived from an EMBL/GenBank/DDBJ whole genome shotgun (WGS) entry which is preliminary data.</text>
</comment>